<accession>Q39WK2</accession>
<evidence type="ECO:0000313" key="2">
    <source>
        <dbReference type="Proteomes" id="UP000007073"/>
    </source>
</evidence>
<dbReference type="Proteomes" id="UP000007073">
    <property type="component" value="Chromosome"/>
</dbReference>
<dbReference type="KEGG" id="gme:Gmet_1134"/>
<dbReference type="RefSeq" id="WP_004513398.1">
    <property type="nucleotide sequence ID" value="NC_007517.1"/>
</dbReference>
<sequence length="77" mass="8551">MLTIDRLRLQLPPAFRDRAGEIAQLVAEELATVPMASDFHLDRLAVPPVEVHPQATDRDVARAVAQSVHTGIRNETR</sequence>
<reference evidence="1 2" key="1">
    <citation type="submission" date="2005-10" db="EMBL/GenBank/DDBJ databases">
        <title>Complete sequence of Geobacter metallireducens GS-15.</title>
        <authorList>
            <consortium name="US DOE Joint Genome Institute"/>
            <person name="Copeland A."/>
            <person name="Lucas S."/>
            <person name="Lapidus A."/>
            <person name="Barry K."/>
            <person name="Detter J.C."/>
            <person name="Glavina T."/>
            <person name="Hammon N."/>
            <person name="Israni S."/>
            <person name="Pitluck S."/>
            <person name="Di Bartolo G."/>
            <person name="Chain P."/>
            <person name="Schmutz J."/>
            <person name="Larimer F."/>
            <person name="Land M."/>
            <person name="Kyrpides N."/>
            <person name="Ivanova N."/>
            <person name="Richardson P."/>
        </authorList>
    </citation>
    <scope>NUCLEOTIDE SEQUENCE [LARGE SCALE GENOMIC DNA]</scope>
    <source>
        <strain evidence="2">ATCC 53774 / DSM 7210 / GS-15</strain>
    </source>
</reference>
<evidence type="ECO:0000313" key="1">
    <source>
        <dbReference type="EMBL" id="ABB31372.1"/>
    </source>
</evidence>
<dbReference type="AlphaFoldDB" id="Q39WK2"/>
<proteinExistence type="predicted"/>
<dbReference type="HOGENOM" id="CLU_198213_0_0_7"/>
<name>Q39WK2_GEOMG</name>
<dbReference type="EMBL" id="CP000148">
    <property type="protein sequence ID" value="ABB31372.1"/>
    <property type="molecule type" value="Genomic_DNA"/>
</dbReference>
<organism evidence="1 2">
    <name type="scientific">Geobacter metallireducens (strain ATCC 53774 / DSM 7210 / GS-15)</name>
    <dbReference type="NCBI Taxonomy" id="269799"/>
    <lineage>
        <taxon>Bacteria</taxon>
        <taxon>Pseudomonadati</taxon>
        <taxon>Thermodesulfobacteriota</taxon>
        <taxon>Desulfuromonadia</taxon>
        <taxon>Geobacterales</taxon>
        <taxon>Geobacteraceae</taxon>
        <taxon>Geobacter</taxon>
    </lineage>
</organism>
<dbReference type="STRING" id="269799.Gmet_1134"/>
<protein>
    <submittedName>
        <fullName evidence="1">Uncharacterized protein</fullName>
    </submittedName>
</protein>
<reference evidence="1 2" key="2">
    <citation type="journal article" date="2009" name="BMC Microbiol.">
        <title>The genome sequence of Geobacter metallireducens: features of metabolism, physiology and regulation common and dissimilar to Geobacter sulfurreducens.</title>
        <authorList>
            <person name="Aklujkar M."/>
            <person name="Krushkal J."/>
            <person name="DiBartolo G."/>
            <person name="Lapidus A."/>
            <person name="Land M.L."/>
            <person name="Lovley D.R."/>
        </authorList>
    </citation>
    <scope>NUCLEOTIDE SEQUENCE [LARGE SCALE GENOMIC DNA]</scope>
    <source>
        <strain evidence="2">ATCC 53774 / DSM 7210 / GS-15</strain>
    </source>
</reference>
<gene>
    <name evidence="1" type="ordered locus">Gmet_1134</name>
</gene>
<keyword evidence="2" id="KW-1185">Reference proteome</keyword>